<sequence length="133" mass="15053">MTLPFQPYSKKQQTSSKRIRHTQRQKGDISNTVDQQLKERSAGLCELCGKAWAEERAHLTGRGHIDEKTKVTDLIHVCIPCHRWLDGTQDGIRSRRFMAAAINAVLDHYVRNFPELPGTSKNNPESKGSVRDG</sequence>
<evidence type="ECO:0000313" key="3">
    <source>
        <dbReference type="Proteomes" id="UP000254400"/>
    </source>
</evidence>
<dbReference type="GeneID" id="93350340"/>
<dbReference type="RefSeq" id="WP_019686652.1">
    <property type="nucleotide sequence ID" value="NZ_CP023711.1"/>
</dbReference>
<feature type="region of interest" description="Disordered" evidence="1">
    <location>
        <begin position="1"/>
        <end position="34"/>
    </location>
</feature>
<name>A0A378XX46_PAEPO</name>
<dbReference type="Proteomes" id="UP000254400">
    <property type="component" value="Unassembled WGS sequence"/>
</dbReference>
<accession>A0A378XX46</accession>
<protein>
    <recommendedName>
        <fullName evidence="4">HNH endonuclease</fullName>
    </recommendedName>
</protein>
<evidence type="ECO:0000313" key="2">
    <source>
        <dbReference type="EMBL" id="SUA68190.1"/>
    </source>
</evidence>
<reference evidence="2 3" key="1">
    <citation type="submission" date="2018-06" db="EMBL/GenBank/DDBJ databases">
        <authorList>
            <consortium name="Pathogen Informatics"/>
            <person name="Doyle S."/>
        </authorList>
    </citation>
    <scope>NUCLEOTIDE SEQUENCE [LARGE SCALE GENOMIC DNA]</scope>
    <source>
        <strain evidence="2 3">NCTC10343</strain>
    </source>
</reference>
<dbReference type="EMBL" id="UGSC01000001">
    <property type="protein sequence ID" value="SUA68190.1"/>
    <property type="molecule type" value="Genomic_DNA"/>
</dbReference>
<gene>
    <name evidence="2" type="ORF">NCTC10343_01554</name>
</gene>
<dbReference type="AlphaFoldDB" id="A0A378XX46"/>
<proteinExistence type="predicted"/>
<organism evidence="2 3">
    <name type="scientific">Paenibacillus polymyxa</name>
    <name type="common">Bacillus polymyxa</name>
    <dbReference type="NCBI Taxonomy" id="1406"/>
    <lineage>
        <taxon>Bacteria</taxon>
        <taxon>Bacillati</taxon>
        <taxon>Bacillota</taxon>
        <taxon>Bacilli</taxon>
        <taxon>Bacillales</taxon>
        <taxon>Paenibacillaceae</taxon>
        <taxon>Paenibacillus</taxon>
    </lineage>
</organism>
<evidence type="ECO:0000256" key="1">
    <source>
        <dbReference type="SAM" id="MobiDB-lite"/>
    </source>
</evidence>
<feature type="region of interest" description="Disordered" evidence="1">
    <location>
        <begin position="114"/>
        <end position="133"/>
    </location>
</feature>
<evidence type="ECO:0008006" key="4">
    <source>
        <dbReference type="Google" id="ProtNLM"/>
    </source>
</evidence>